<feature type="region of interest" description="Disordered" evidence="3">
    <location>
        <begin position="68"/>
        <end position="92"/>
    </location>
</feature>
<dbReference type="AlphaFoldDB" id="A0A4Q7V037"/>
<dbReference type="Proteomes" id="UP000291591">
    <property type="component" value="Unassembled WGS sequence"/>
</dbReference>
<dbReference type="InterPro" id="IPR036388">
    <property type="entry name" value="WH-like_DNA-bd_sf"/>
</dbReference>
<dbReference type="PANTHER" id="PTHR16305">
    <property type="entry name" value="TESTICULAR SOLUBLE ADENYLYL CYCLASE"/>
    <property type="match status" value="1"/>
</dbReference>
<reference evidence="5 6" key="1">
    <citation type="submission" date="2019-02" db="EMBL/GenBank/DDBJ databases">
        <title>Sequencing the genomes of 1000 actinobacteria strains.</title>
        <authorList>
            <person name="Klenk H.-P."/>
        </authorList>
    </citation>
    <scope>NUCLEOTIDE SEQUENCE [LARGE SCALE GENOMIC DNA]</scope>
    <source>
        <strain evidence="5 6">DSM 45779</strain>
    </source>
</reference>
<evidence type="ECO:0000256" key="1">
    <source>
        <dbReference type="ARBA" id="ARBA00022741"/>
    </source>
</evidence>
<dbReference type="Gene3D" id="1.10.10.10">
    <property type="entry name" value="Winged helix-like DNA-binding domain superfamily/Winged helix DNA-binding domain"/>
    <property type="match status" value="1"/>
</dbReference>
<name>A0A4Q7V037_PSEST</name>
<dbReference type="GO" id="GO:0004016">
    <property type="term" value="F:adenylate cyclase activity"/>
    <property type="evidence" value="ECO:0007669"/>
    <property type="project" value="TreeGrafter"/>
</dbReference>
<proteinExistence type="predicted"/>
<evidence type="ECO:0000259" key="4">
    <source>
        <dbReference type="SMART" id="SM00421"/>
    </source>
</evidence>
<feature type="domain" description="HTH luxR-type" evidence="4">
    <location>
        <begin position="843"/>
        <end position="900"/>
    </location>
</feature>
<dbReference type="GO" id="GO:0005737">
    <property type="term" value="C:cytoplasm"/>
    <property type="evidence" value="ECO:0007669"/>
    <property type="project" value="TreeGrafter"/>
</dbReference>
<dbReference type="InterPro" id="IPR041664">
    <property type="entry name" value="AAA_16"/>
</dbReference>
<keyword evidence="1" id="KW-0547">Nucleotide-binding</keyword>
<organism evidence="5 6">
    <name type="scientific">Pseudonocardia sediminis</name>
    <dbReference type="NCBI Taxonomy" id="1397368"/>
    <lineage>
        <taxon>Bacteria</taxon>
        <taxon>Bacillati</taxon>
        <taxon>Actinomycetota</taxon>
        <taxon>Actinomycetes</taxon>
        <taxon>Pseudonocardiales</taxon>
        <taxon>Pseudonocardiaceae</taxon>
        <taxon>Pseudonocardia</taxon>
    </lineage>
</organism>
<keyword evidence="6" id="KW-1185">Reference proteome</keyword>
<dbReference type="Pfam" id="PF13191">
    <property type="entry name" value="AAA_16"/>
    <property type="match status" value="1"/>
</dbReference>
<evidence type="ECO:0000256" key="2">
    <source>
        <dbReference type="ARBA" id="ARBA00022840"/>
    </source>
</evidence>
<dbReference type="EMBL" id="SHKL01000001">
    <property type="protein sequence ID" value="RZT86758.1"/>
    <property type="molecule type" value="Genomic_DNA"/>
</dbReference>
<dbReference type="SUPFAM" id="SSF46894">
    <property type="entry name" value="C-terminal effector domain of the bipartite response regulators"/>
    <property type="match status" value="1"/>
</dbReference>
<dbReference type="InterPro" id="IPR000792">
    <property type="entry name" value="Tscrpt_reg_LuxR_C"/>
</dbReference>
<protein>
    <submittedName>
        <fullName evidence="5">AAA ATPase-like protein</fullName>
    </submittedName>
</protein>
<dbReference type="InterPro" id="IPR027417">
    <property type="entry name" value="P-loop_NTPase"/>
</dbReference>
<sequence length="908" mass="97272">MKELVELMKSPGGPPLVGITGPAGSGRTTLLAELGTEIDISGSRIVALRFTRDGSAVPAHLASRSVPAPGRVAPARDRLSPPWSPIGSADGAADDPRIARTAGAAAAAPLLLSGNAVLLVDDAQWMDRDTSAVLEAMVRRFAGSTVRVVCAVRTPVPASARAEGVCAWARLRSDGLVHDVRLRPLDGDAVARALRTATGAVAAPELVARVRALSRGVPAAVRDAVEDLRADGSIRVVDRHAYLVPASGRAREPRNHLLRTVHDLGEDVWSAAKAVAVLHPLGAAAPGLVASSLRCTAAEAGALLDRLRGAGVLHRGHGGATWRFTVPLVASVLLDCLGPYERRRLSETAVRAVWDDGVVCDDPDYLTDRVADAGRLVDPVRARAELLARAPEAMGTRPDLAERWWNAAAELAPDRAQRAQALLMHAVTCFLHGDYERSMHGTQAVLRYHPEQLPAESVQEIQVMLISAMHNVGDAGALEEVAAGRRFFHGDDAARTVSRAIALSLMDRWADARRLLAGTRDVWATTAMSTALGELFEMLADLWAGRPEPLHRRLAEAGTGDRSHGTDERHRHTHVNALVTTLFCVGDLRGVEHVLEKEGLAPEGLDMTNRAQLAATQGRFDTALDLGRRCIAGGTARGYDAGRSAMQQGTAYLMIARGELSRARELLATARADRPALAHLLENPAAEIDKVLGNGDAATERLTTTLDAAMRRELVVGAELTWAQLADLALDRGDHGAAVRALEGVDRVDAAMRTSRSRMYALLVRAAVDSDGAAARDAVDVCRERGQPFELGVTISKLARHGLGEPELLREAYDVFGDLDALLCRVWTRTLMLRYDVPIPGRRVTVAENERLLALLVADGLSNKQLAFVLRTSDKSVEGRLSRLFSRTGHRSRIELAAAIASGEYEVG</sequence>
<accession>A0A4Q7V037</accession>
<dbReference type="GO" id="GO:0006355">
    <property type="term" value="P:regulation of DNA-templated transcription"/>
    <property type="evidence" value="ECO:0007669"/>
    <property type="project" value="InterPro"/>
</dbReference>
<dbReference type="PANTHER" id="PTHR16305:SF28">
    <property type="entry name" value="GUANYLATE CYCLASE DOMAIN-CONTAINING PROTEIN"/>
    <property type="match status" value="1"/>
</dbReference>
<dbReference type="GO" id="GO:0005524">
    <property type="term" value="F:ATP binding"/>
    <property type="evidence" value="ECO:0007669"/>
    <property type="project" value="UniProtKB-KW"/>
</dbReference>
<dbReference type="RefSeq" id="WP_130291003.1">
    <property type="nucleotide sequence ID" value="NZ_SHKL01000001.1"/>
</dbReference>
<keyword evidence="2" id="KW-0067">ATP-binding</keyword>
<dbReference type="GO" id="GO:0003677">
    <property type="term" value="F:DNA binding"/>
    <property type="evidence" value="ECO:0007669"/>
    <property type="project" value="InterPro"/>
</dbReference>
<evidence type="ECO:0000256" key="3">
    <source>
        <dbReference type="SAM" id="MobiDB-lite"/>
    </source>
</evidence>
<dbReference type="InterPro" id="IPR016032">
    <property type="entry name" value="Sig_transdc_resp-reg_C-effctor"/>
</dbReference>
<gene>
    <name evidence="5" type="ORF">EV383_3656</name>
</gene>
<dbReference type="SUPFAM" id="SSF52540">
    <property type="entry name" value="P-loop containing nucleoside triphosphate hydrolases"/>
    <property type="match status" value="1"/>
</dbReference>
<evidence type="ECO:0000313" key="5">
    <source>
        <dbReference type="EMBL" id="RZT86758.1"/>
    </source>
</evidence>
<dbReference type="OrthoDB" id="3333376at2"/>
<comment type="caution">
    <text evidence="5">The sequence shown here is derived from an EMBL/GenBank/DDBJ whole genome shotgun (WGS) entry which is preliminary data.</text>
</comment>
<evidence type="ECO:0000313" key="6">
    <source>
        <dbReference type="Proteomes" id="UP000291591"/>
    </source>
</evidence>
<dbReference type="SMART" id="SM00421">
    <property type="entry name" value="HTH_LUXR"/>
    <property type="match status" value="1"/>
</dbReference>